<evidence type="ECO:0000313" key="4">
    <source>
        <dbReference type="EMBL" id="TXK62170.1"/>
    </source>
</evidence>
<gene>
    <name evidence="4" type="ORF">FU658_10130</name>
</gene>
<evidence type="ECO:0000256" key="2">
    <source>
        <dbReference type="SAM" id="SignalP"/>
    </source>
</evidence>
<dbReference type="Proteomes" id="UP000321248">
    <property type="component" value="Unassembled WGS sequence"/>
</dbReference>
<dbReference type="OrthoDB" id="9762238at2"/>
<evidence type="ECO:0000256" key="1">
    <source>
        <dbReference type="SAM" id="MobiDB-lite"/>
    </source>
</evidence>
<feature type="domain" description="YhdP central" evidence="3">
    <location>
        <begin position="183"/>
        <end position="535"/>
    </location>
</feature>
<evidence type="ECO:0000259" key="3">
    <source>
        <dbReference type="Pfam" id="PF13116"/>
    </source>
</evidence>
<evidence type="ECO:0000313" key="5">
    <source>
        <dbReference type="Proteomes" id="UP000321248"/>
    </source>
</evidence>
<feature type="chain" id="PRO_5023027005" description="YhdP central domain-containing protein" evidence="2">
    <location>
        <begin position="35"/>
        <end position="621"/>
    </location>
</feature>
<protein>
    <recommendedName>
        <fullName evidence="3">YhdP central domain-containing protein</fullName>
    </recommendedName>
</protein>
<reference evidence="4 5" key="1">
    <citation type="submission" date="2019-08" db="EMBL/GenBank/DDBJ databases">
        <authorList>
            <person name="Karlyshev A.V."/>
        </authorList>
    </citation>
    <scope>NUCLEOTIDE SEQUENCE [LARGE SCALE GENOMIC DNA]</scope>
    <source>
        <strain evidence="4 5">Alg18-2.2</strain>
    </source>
</reference>
<dbReference type="AlphaFoldDB" id="A0A5C8KQF7"/>
<dbReference type="EMBL" id="VRTS01000006">
    <property type="protein sequence ID" value="TXK62170.1"/>
    <property type="molecule type" value="Genomic_DNA"/>
</dbReference>
<name>A0A5C8KQF7_9GAMM</name>
<comment type="caution">
    <text evidence="4">The sequence shown here is derived from an EMBL/GenBank/DDBJ whole genome shotgun (WGS) entry which is preliminary data.</text>
</comment>
<dbReference type="PANTHER" id="PTHR38690:SF1">
    <property type="entry name" value="PROTEASE"/>
    <property type="match status" value="1"/>
</dbReference>
<keyword evidence="5" id="KW-1185">Reference proteome</keyword>
<dbReference type="InterPro" id="IPR025263">
    <property type="entry name" value="YhdP_central"/>
</dbReference>
<organism evidence="4 5">
    <name type="scientific">Alkalisalibacterium limincola</name>
    <dbReference type="NCBI Taxonomy" id="2699169"/>
    <lineage>
        <taxon>Bacteria</taxon>
        <taxon>Pseudomonadati</taxon>
        <taxon>Pseudomonadota</taxon>
        <taxon>Gammaproteobacteria</taxon>
        <taxon>Lysobacterales</taxon>
        <taxon>Lysobacteraceae</taxon>
        <taxon>Alkalisalibacterium</taxon>
    </lineage>
</organism>
<sequence length="621" mass="64937">MPASPSACTTRRAAGTCPASTCACASAGAASAWACSASPTRRASRWCWWPTSTAAVAMARCMCAARARNSSASPARVTGWVWCRSTGTSTSMCTWGCRASGWFRCREGSNSTAWCCRAAAYRCRPRAMSHCWWSRCRGGSRSTRCRCKAPGASGRGTGACSSRSCCSAAVGSNTPSAGLGGQGEAGRMALALDSGHLGPLVRVASLLDPVAPALQDWLWQAAPQGRLDDLELSWIDGVPGPGRARLAGLAFAAVDGRPGVSGLGGALAFDAGGAMLELDPAAVAVDWSQAFGEVLHPEIEGTVALWRDGDAWGVGSSALRVRGEDYGVHARLEMRFEPDGGRPWLALAAQVDAAPVTAANRFWVRHLMPPASVEWLERALVSGTVQGGHAVLAGDLDDWPFAAGEGMFDSEATLSDVELDFSPDWPNATGLSGTAGFTGQGMRLEASGVVGGVAVSRASGSIQDWSDAALRLQADGRGDGRAMLALLRASPLQERYGEQVETLQVQGPARTRLDLVLPLGADAAAPTVRGTVDLDGVRLATRAGSWNSPRPAVACATARPACRPRSSRCATRAKWQPQPGGRRPHFQRAAPARGLAARALRRRAAAGQGGCPRAVRRTHQR</sequence>
<feature type="region of interest" description="Disordered" evidence="1">
    <location>
        <begin position="569"/>
        <end position="589"/>
    </location>
</feature>
<dbReference type="InterPro" id="IPR011836">
    <property type="entry name" value="YhdP"/>
</dbReference>
<dbReference type="PANTHER" id="PTHR38690">
    <property type="entry name" value="PROTEASE-RELATED"/>
    <property type="match status" value="1"/>
</dbReference>
<keyword evidence="2" id="KW-0732">Signal</keyword>
<proteinExistence type="predicted"/>
<feature type="signal peptide" evidence="2">
    <location>
        <begin position="1"/>
        <end position="34"/>
    </location>
</feature>
<accession>A0A5C8KQF7</accession>
<dbReference type="Pfam" id="PF13116">
    <property type="entry name" value="YhdP"/>
    <property type="match status" value="1"/>
</dbReference>